<dbReference type="Proteomes" id="UP000078597">
    <property type="component" value="Unassembled WGS sequence"/>
</dbReference>
<protein>
    <submittedName>
        <fullName evidence="1">Uncharacterized protein</fullName>
    </submittedName>
</protein>
<sequence length="67" mass="7926">MVVDSELVAEPKWLLEVEIVIKRQEVLDVESNSVDYKDIDIRISPEKIRKILEYWNRRLYFGSGSTN</sequence>
<dbReference type="AlphaFoldDB" id="A0A1A8WJS4"/>
<evidence type="ECO:0000313" key="1">
    <source>
        <dbReference type="EMBL" id="SBS91513.1"/>
    </source>
</evidence>
<reference evidence="2" key="1">
    <citation type="submission" date="2016-05" db="EMBL/GenBank/DDBJ databases">
        <authorList>
            <person name="Naeem Raeece"/>
        </authorList>
    </citation>
    <scope>NUCLEOTIDE SEQUENCE [LARGE SCALE GENOMIC DNA]</scope>
</reference>
<gene>
    <name evidence="1" type="ORF">PMALA_033180</name>
</gene>
<dbReference type="EMBL" id="FLQW01001788">
    <property type="protein sequence ID" value="SBS91513.1"/>
    <property type="molecule type" value="Genomic_DNA"/>
</dbReference>
<proteinExistence type="predicted"/>
<organism evidence="1 2">
    <name type="scientific">Plasmodium malariae</name>
    <dbReference type="NCBI Taxonomy" id="5858"/>
    <lineage>
        <taxon>Eukaryota</taxon>
        <taxon>Sar</taxon>
        <taxon>Alveolata</taxon>
        <taxon>Apicomplexa</taxon>
        <taxon>Aconoidasida</taxon>
        <taxon>Haemosporida</taxon>
        <taxon>Plasmodiidae</taxon>
        <taxon>Plasmodium</taxon>
        <taxon>Plasmodium (Plasmodium)</taxon>
    </lineage>
</organism>
<name>A0A1A8WJS4_PLAMA</name>
<accession>A0A1A8WJS4</accession>
<evidence type="ECO:0000313" key="2">
    <source>
        <dbReference type="Proteomes" id="UP000078597"/>
    </source>
</evidence>